<dbReference type="KEGG" id="lgi:LOTGIDRAFT_139289"/>
<organism evidence="2 3">
    <name type="scientific">Lottia gigantea</name>
    <name type="common">Giant owl limpet</name>
    <dbReference type="NCBI Taxonomy" id="225164"/>
    <lineage>
        <taxon>Eukaryota</taxon>
        <taxon>Metazoa</taxon>
        <taxon>Spiralia</taxon>
        <taxon>Lophotrochozoa</taxon>
        <taxon>Mollusca</taxon>
        <taxon>Gastropoda</taxon>
        <taxon>Patellogastropoda</taxon>
        <taxon>Lottioidea</taxon>
        <taxon>Lottiidae</taxon>
        <taxon>Lottia</taxon>
    </lineage>
</organism>
<reference evidence="2 3" key="1">
    <citation type="journal article" date="2013" name="Nature">
        <title>Insights into bilaterian evolution from three spiralian genomes.</title>
        <authorList>
            <person name="Simakov O."/>
            <person name="Marletaz F."/>
            <person name="Cho S.J."/>
            <person name="Edsinger-Gonzales E."/>
            <person name="Havlak P."/>
            <person name="Hellsten U."/>
            <person name="Kuo D.H."/>
            <person name="Larsson T."/>
            <person name="Lv J."/>
            <person name="Arendt D."/>
            <person name="Savage R."/>
            <person name="Osoegawa K."/>
            <person name="de Jong P."/>
            <person name="Grimwood J."/>
            <person name="Chapman J.A."/>
            <person name="Shapiro H."/>
            <person name="Aerts A."/>
            <person name="Otillar R.P."/>
            <person name="Terry A.Y."/>
            <person name="Boore J.L."/>
            <person name="Grigoriev I.V."/>
            <person name="Lindberg D.R."/>
            <person name="Seaver E.C."/>
            <person name="Weisblat D.A."/>
            <person name="Putnam N.H."/>
            <person name="Rokhsar D.S."/>
        </authorList>
    </citation>
    <scope>NUCLEOTIDE SEQUENCE [LARGE SCALE GENOMIC DNA]</scope>
</reference>
<dbReference type="GeneID" id="20234173"/>
<gene>
    <name evidence="2" type="ORF">LOTGIDRAFT_139289</name>
</gene>
<dbReference type="EMBL" id="KB200430">
    <property type="protein sequence ID" value="ESP01656.1"/>
    <property type="molecule type" value="Genomic_DNA"/>
</dbReference>
<sequence>MVFLIKSLFRTGLCCLKAEIIKTKCLLIYALSFLCLYLHLTMSRLAQYTTEIITWTYIKMANFY</sequence>
<keyword evidence="1" id="KW-0812">Transmembrane</keyword>
<dbReference type="AlphaFoldDB" id="V4B236"/>
<keyword evidence="1" id="KW-1133">Transmembrane helix</keyword>
<accession>V4B236</accession>
<dbReference type="Proteomes" id="UP000030746">
    <property type="component" value="Unassembled WGS sequence"/>
</dbReference>
<proteinExistence type="predicted"/>
<dbReference type="HOGENOM" id="CLU_2870136_0_0_1"/>
<feature type="transmembrane region" description="Helical" evidence="1">
    <location>
        <begin position="21"/>
        <end position="40"/>
    </location>
</feature>
<name>V4B236_LOTGI</name>
<evidence type="ECO:0000313" key="2">
    <source>
        <dbReference type="EMBL" id="ESP01656.1"/>
    </source>
</evidence>
<dbReference type="RefSeq" id="XP_009047642.1">
    <property type="nucleotide sequence ID" value="XM_009049394.1"/>
</dbReference>
<protein>
    <submittedName>
        <fullName evidence="2">Uncharacterized protein</fullName>
    </submittedName>
</protein>
<evidence type="ECO:0000256" key="1">
    <source>
        <dbReference type="SAM" id="Phobius"/>
    </source>
</evidence>
<keyword evidence="3" id="KW-1185">Reference proteome</keyword>
<dbReference type="CTD" id="20234173"/>
<evidence type="ECO:0000313" key="3">
    <source>
        <dbReference type="Proteomes" id="UP000030746"/>
    </source>
</evidence>
<keyword evidence="1" id="KW-0472">Membrane</keyword>